<dbReference type="EnsemblPlants" id="AVESA.00010b.r2.1DG0195040.1">
    <property type="protein sequence ID" value="AVESA.00010b.r2.1DG0195040.1.CDS.1"/>
    <property type="gene ID" value="AVESA.00010b.r2.1DG0195040"/>
</dbReference>
<accession>A0ACD5U7Q1</accession>
<keyword evidence="2" id="KW-1185">Reference proteome</keyword>
<evidence type="ECO:0000313" key="1">
    <source>
        <dbReference type="EnsemblPlants" id="AVESA.00010b.r2.1DG0195040.1.CDS.1"/>
    </source>
</evidence>
<evidence type="ECO:0000313" key="2">
    <source>
        <dbReference type="Proteomes" id="UP001732700"/>
    </source>
</evidence>
<dbReference type="Proteomes" id="UP001732700">
    <property type="component" value="Chromosome 1D"/>
</dbReference>
<reference evidence="1" key="1">
    <citation type="submission" date="2021-05" db="EMBL/GenBank/DDBJ databases">
        <authorList>
            <person name="Scholz U."/>
            <person name="Mascher M."/>
            <person name="Fiebig A."/>
        </authorList>
    </citation>
    <scope>NUCLEOTIDE SEQUENCE [LARGE SCALE GENOMIC DNA]</scope>
</reference>
<reference evidence="1" key="2">
    <citation type="submission" date="2025-09" db="UniProtKB">
        <authorList>
            <consortium name="EnsemblPlants"/>
        </authorList>
    </citation>
    <scope>IDENTIFICATION</scope>
</reference>
<proteinExistence type="predicted"/>
<name>A0ACD5U7Q1_AVESA</name>
<protein>
    <submittedName>
        <fullName evidence="1">Uncharacterized protein</fullName>
    </submittedName>
</protein>
<sequence>MGHYAFGCQQGMDHAAAAASLSGALPLPSAQGAAASYCVDPSAVPPSVAEAESARRHQEEENAAIRLVHLLVTCAHAIQAGDYEAAAGNLAEARSALATTVSTVAGIGRVTSHFTAALAQRLFPASPSHHSVASSSADHAADLYRQFYDAGPYLKFAHFTANQAILEAFEGCDRVHVVDLDIMQGVQWPALIQTLSLRPGGPPDLRITGVGRPPAADGSRYDLNEVGVRLAEFARAVNVPFSFRGVPCDTLDALQPWMLQLFPGEALAVNSVCRLHRLLVDPDAASTSLPSPIDAVLGWIAAMQPRVFTVVEQEADHNKPALVERFTNALYYYGTVFDSMEAMSAHTTGGLGAEAYLQREIFDIVCGEGSARVERHEPLSLWHARLRRAGLAQTPLGSSAVRQAVTLLRAFSGAGYGVQEREGCLTLAWHDRPLFTASAWHAARTVPADTGIVDERVDSQNCSSESSGHQHQAALAGVAMQ</sequence>
<organism evidence="1 2">
    <name type="scientific">Avena sativa</name>
    <name type="common">Oat</name>
    <dbReference type="NCBI Taxonomy" id="4498"/>
    <lineage>
        <taxon>Eukaryota</taxon>
        <taxon>Viridiplantae</taxon>
        <taxon>Streptophyta</taxon>
        <taxon>Embryophyta</taxon>
        <taxon>Tracheophyta</taxon>
        <taxon>Spermatophyta</taxon>
        <taxon>Magnoliopsida</taxon>
        <taxon>Liliopsida</taxon>
        <taxon>Poales</taxon>
        <taxon>Poaceae</taxon>
        <taxon>BOP clade</taxon>
        <taxon>Pooideae</taxon>
        <taxon>Poodae</taxon>
        <taxon>Poeae</taxon>
        <taxon>Poeae Chloroplast Group 1 (Aveneae type)</taxon>
        <taxon>Aveninae</taxon>
        <taxon>Avena</taxon>
    </lineage>
</organism>